<dbReference type="PRINTS" id="PR00449">
    <property type="entry name" value="RASTRNSFRMNG"/>
</dbReference>
<comment type="caution">
    <text evidence="3">The sequence shown here is derived from an EMBL/GenBank/DDBJ whole genome shotgun (WGS) entry which is preliminary data.</text>
</comment>
<sequence>MDAHIQHKGIMTGKVDMKVVMLGQMACGKTSLVERFMHNHFSSNYQTTIGAAFGARIMDVAGKKVCIGLWDTAGSERYEAMGRIYYRDAMAAVVCYDITQPDTLARAKFWVTELNKNEENCKLYLCGTKLDLVEKDKEARRVDFQDVTDYGKEVGAKVIETSSKTGENVEELFAQIVQDFAESNAAIMASLKDSFPLTEDDKPRRKCC</sequence>
<gene>
    <name evidence="3" type="ORF">Pmani_021473</name>
</gene>
<dbReference type="Proteomes" id="UP001292094">
    <property type="component" value="Unassembled WGS sequence"/>
</dbReference>
<dbReference type="SMART" id="SM00174">
    <property type="entry name" value="RHO"/>
    <property type="match status" value="1"/>
</dbReference>
<dbReference type="SUPFAM" id="SSF52540">
    <property type="entry name" value="P-loop containing nucleoside triphosphate hydrolases"/>
    <property type="match status" value="1"/>
</dbReference>
<dbReference type="GO" id="GO:0003924">
    <property type="term" value="F:GTPase activity"/>
    <property type="evidence" value="ECO:0007669"/>
    <property type="project" value="InterPro"/>
</dbReference>
<dbReference type="PROSITE" id="PS51419">
    <property type="entry name" value="RAB"/>
    <property type="match status" value="1"/>
</dbReference>
<evidence type="ECO:0008006" key="5">
    <source>
        <dbReference type="Google" id="ProtNLM"/>
    </source>
</evidence>
<evidence type="ECO:0000256" key="1">
    <source>
        <dbReference type="ARBA" id="ARBA00006270"/>
    </source>
</evidence>
<organism evidence="3 4">
    <name type="scientific">Petrolisthes manimaculis</name>
    <dbReference type="NCBI Taxonomy" id="1843537"/>
    <lineage>
        <taxon>Eukaryota</taxon>
        <taxon>Metazoa</taxon>
        <taxon>Ecdysozoa</taxon>
        <taxon>Arthropoda</taxon>
        <taxon>Crustacea</taxon>
        <taxon>Multicrustacea</taxon>
        <taxon>Malacostraca</taxon>
        <taxon>Eumalacostraca</taxon>
        <taxon>Eucarida</taxon>
        <taxon>Decapoda</taxon>
        <taxon>Pleocyemata</taxon>
        <taxon>Anomura</taxon>
        <taxon>Galatheoidea</taxon>
        <taxon>Porcellanidae</taxon>
        <taxon>Petrolisthes</taxon>
    </lineage>
</organism>
<reference evidence="3" key="1">
    <citation type="submission" date="2023-11" db="EMBL/GenBank/DDBJ databases">
        <title>Genome assemblies of two species of porcelain crab, Petrolisthes cinctipes and Petrolisthes manimaculis (Anomura: Porcellanidae).</title>
        <authorList>
            <person name="Angst P."/>
        </authorList>
    </citation>
    <scope>NUCLEOTIDE SEQUENCE</scope>
    <source>
        <strain evidence="3">PB745_02</strain>
        <tissue evidence="3">Gill</tissue>
    </source>
</reference>
<name>A0AAE1PGE4_9EUCA</name>
<dbReference type="SMART" id="SM00173">
    <property type="entry name" value="RAS"/>
    <property type="match status" value="1"/>
</dbReference>
<dbReference type="SMART" id="SM00175">
    <property type="entry name" value="RAB"/>
    <property type="match status" value="1"/>
</dbReference>
<dbReference type="NCBIfam" id="TIGR00231">
    <property type="entry name" value="small_GTP"/>
    <property type="match status" value="1"/>
</dbReference>
<dbReference type="GO" id="GO:0005525">
    <property type="term" value="F:GTP binding"/>
    <property type="evidence" value="ECO:0007669"/>
    <property type="project" value="InterPro"/>
</dbReference>
<proteinExistence type="inferred from homology"/>
<evidence type="ECO:0000313" key="4">
    <source>
        <dbReference type="Proteomes" id="UP001292094"/>
    </source>
</evidence>
<dbReference type="InterPro" id="IPR027417">
    <property type="entry name" value="P-loop_NTPase"/>
</dbReference>
<dbReference type="Gene3D" id="3.40.50.300">
    <property type="entry name" value="P-loop containing nucleotide triphosphate hydrolases"/>
    <property type="match status" value="1"/>
</dbReference>
<keyword evidence="4" id="KW-1185">Reference proteome</keyword>
<dbReference type="FunFam" id="3.40.50.300:FF:001204">
    <property type="entry name" value="Small GTP-binding protein, putative"/>
    <property type="match status" value="1"/>
</dbReference>
<accession>A0AAE1PGE4</accession>
<dbReference type="PANTHER" id="PTHR47978">
    <property type="match status" value="1"/>
</dbReference>
<dbReference type="Pfam" id="PF00071">
    <property type="entry name" value="Ras"/>
    <property type="match status" value="1"/>
</dbReference>
<dbReference type="InterPro" id="IPR001806">
    <property type="entry name" value="Small_GTPase"/>
</dbReference>
<evidence type="ECO:0000313" key="3">
    <source>
        <dbReference type="EMBL" id="KAK4306730.1"/>
    </source>
</evidence>
<comment type="similarity">
    <text evidence="1">Belongs to the small GTPase superfamily. Rab family.</text>
</comment>
<dbReference type="PROSITE" id="PS51420">
    <property type="entry name" value="RHO"/>
    <property type="match status" value="1"/>
</dbReference>
<dbReference type="PROSITE" id="PS51421">
    <property type="entry name" value="RAS"/>
    <property type="match status" value="1"/>
</dbReference>
<keyword evidence="2" id="KW-0547">Nucleotide-binding</keyword>
<dbReference type="InterPro" id="IPR005225">
    <property type="entry name" value="Small_GTP-bd"/>
</dbReference>
<dbReference type="AlphaFoldDB" id="A0AAE1PGE4"/>
<dbReference type="SMART" id="SM00176">
    <property type="entry name" value="RAN"/>
    <property type="match status" value="1"/>
</dbReference>
<evidence type="ECO:0000256" key="2">
    <source>
        <dbReference type="ARBA" id="ARBA00022741"/>
    </source>
</evidence>
<protein>
    <recommendedName>
        <fullName evidence="5">Ras-related protein Rab-24</fullName>
    </recommendedName>
</protein>
<dbReference type="EMBL" id="JAWZYT010002095">
    <property type="protein sequence ID" value="KAK4306730.1"/>
    <property type="molecule type" value="Genomic_DNA"/>
</dbReference>